<dbReference type="InterPro" id="IPR002048">
    <property type="entry name" value="EF_hand_dom"/>
</dbReference>
<dbReference type="GO" id="GO:0005509">
    <property type="term" value="F:calcium ion binding"/>
    <property type="evidence" value="ECO:0007669"/>
    <property type="project" value="InterPro"/>
</dbReference>
<feature type="region of interest" description="Disordered" evidence="4">
    <location>
        <begin position="257"/>
        <end position="304"/>
    </location>
</feature>
<dbReference type="PROSITE" id="PS00018">
    <property type="entry name" value="EF_HAND_1"/>
    <property type="match status" value="1"/>
</dbReference>
<evidence type="ECO:0000313" key="7">
    <source>
        <dbReference type="Proteomes" id="UP000649617"/>
    </source>
</evidence>
<dbReference type="InterPro" id="IPR038765">
    <property type="entry name" value="Papain-like_cys_pep_sf"/>
</dbReference>
<evidence type="ECO:0000313" key="6">
    <source>
        <dbReference type="EMBL" id="CAE7780378.1"/>
    </source>
</evidence>
<evidence type="ECO:0000256" key="4">
    <source>
        <dbReference type="SAM" id="MobiDB-lite"/>
    </source>
</evidence>
<evidence type="ECO:0000256" key="3">
    <source>
        <dbReference type="ARBA" id="ARBA00023145"/>
    </source>
</evidence>
<dbReference type="Proteomes" id="UP000649617">
    <property type="component" value="Unassembled WGS sequence"/>
</dbReference>
<dbReference type="PROSITE" id="PS00639">
    <property type="entry name" value="THIOL_PROTEASE_HIS"/>
    <property type="match status" value="1"/>
</dbReference>
<evidence type="ECO:0000259" key="5">
    <source>
        <dbReference type="PROSITE" id="PS50222"/>
    </source>
</evidence>
<keyword evidence="3" id="KW-0865">Zymogen</keyword>
<dbReference type="Gene3D" id="3.90.70.10">
    <property type="entry name" value="Cysteine proteinases"/>
    <property type="match status" value="1"/>
</dbReference>
<dbReference type="OrthoDB" id="640249at2759"/>
<dbReference type="InterPro" id="IPR013128">
    <property type="entry name" value="Peptidase_C1A"/>
</dbReference>
<keyword evidence="2" id="KW-0106">Calcium</keyword>
<feature type="region of interest" description="Disordered" evidence="4">
    <location>
        <begin position="1"/>
        <end position="21"/>
    </location>
</feature>
<dbReference type="GO" id="GO:0006508">
    <property type="term" value="P:proteolysis"/>
    <property type="evidence" value="ECO:0007669"/>
    <property type="project" value="InterPro"/>
</dbReference>
<evidence type="ECO:0000256" key="1">
    <source>
        <dbReference type="ARBA" id="ARBA00008455"/>
    </source>
</evidence>
<dbReference type="CDD" id="cd00051">
    <property type="entry name" value="EFh"/>
    <property type="match status" value="1"/>
</dbReference>
<gene>
    <name evidence="6" type="ORF">SPIL2461_LOCUS23177</name>
</gene>
<dbReference type="EMBL" id="CAJNIZ010048030">
    <property type="protein sequence ID" value="CAE7780378.1"/>
    <property type="molecule type" value="Genomic_DNA"/>
</dbReference>
<dbReference type="InterPro" id="IPR025660">
    <property type="entry name" value="Pept_his_AS"/>
</dbReference>
<sequence length="373" mass="41144">MVGERSQPVKCSSYSSAGGASRDKVDLRPYMTAIEDQSQSNSCCANAIAGAYEYLNKRDAMRRGDSTADISRLFIYYVGRKKDQHQFGENARMAPSDEGMTIGGAISALEMKGACLAKDWPFDLTKVNDKPDPSCFDQAMKFKVSNATTIPTDLDAMRGALAQGNPIIFGLKLTKQFFSPQRGGFIPTPDVSDPQSAEHGLHAMLLVGYNDRQQVFIVRNSWGESWGDRGYAYVPYDYVANPDFNFLGQYTITGLTDTDFTPDGDDGGDFAYEQEGPSPVEVTEFEEAPPRDEREDDFDPEDEFNPVSEARRVFAKFDINGSGTIDKAELGLALMMNGVFMTPAMLEGMMQKFERDGRPGLNFEEFASLTGVA</sequence>
<dbReference type="InterPro" id="IPR000668">
    <property type="entry name" value="Peptidase_C1A_C"/>
</dbReference>
<protein>
    <recommendedName>
        <fullName evidence="5">EF-hand domain-containing protein</fullName>
    </recommendedName>
</protein>
<keyword evidence="7" id="KW-1185">Reference proteome</keyword>
<accession>A0A812YKX8</accession>
<name>A0A812YKX8_SYMPI</name>
<feature type="compositionally biased region" description="Acidic residues" evidence="4">
    <location>
        <begin position="294"/>
        <end position="304"/>
    </location>
</feature>
<dbReference type="SUPFAM" id="SSF47473">
    <property type="entry name" value="EF-hand"/>
    <property type="match status" value="1"/>
</dbReference>
<dbReference type="InterPro" id="IPR018247">
    <property type="entry name" value="EF_Hand_1_Ca_BS"/>
</dbReference>
<organism evidence="6 7">
    <name type="scientific">Symbiodinium pilosum</name>
    <name type="common">Dinoflagellate</name>
    <dbReference type="NCBI Taxonomy" id="2952"/>
    <lineage>
        <taxon>Eukaryota</taxon>
        <taxon>Sar</taxon>
        <taxon>Alveolata</taxon>
        <taxon>Dinophyceae</taxon>
        <taxon>Suessiales</taxon>
        <taxon>Symbiodiniaceae</taxon>
        <taxon>Symbiodinium</taxon>
    </lineage>
</organism>
<evidence type="ECO:0000256" key="2">
    <source>
        <dbReference type="ARBA" id="ARBA00022837"/>
    </source>
</evidence>
<proteinExistence type="inferred from homology"/>
<dbReference type="Pfam" id="PF13499">
    <property type="entry name" value="EF-hand_7"/>
    <property type="match status" value="1"/>
</dbReference>
<dbReference type="SMART" id="SM00645">
    <property type="entry name" value="Pept_C1"/>
    <property type="match status" value="1"/>
</dbReference>
<dbReference type="AlphaFoldDB" id="A0A812YKX8"/>
<dbReference type="SUPFAM" id="SSF54001">
    <property type="entry name" value="Cysteine proteinases"/>
    <property type="match status" value="1"/>
</dbReference>
<dbReference type="InterPro" id="IPR011992">
    <property type="entry name" value="EF-hand-dom_pair"/>
</dbReference>
<dbReference type="PROSITE" id="PS50222">
    <property type="entry name" value="EF_HAND_2"/>
    <property type="match status" value="1"/>
</dbReference>
<comment type="caution">
    <text evidence="6">The sequence shown here is derived from an EMBL/GenBank/DDBJ whole genome shotgun (WGS) entry which is preliminary data.</text>
</comment>
<reference evidence="6" key="1">
    <citation type="submission" date="2021-02" db="EMBL/GenBank/DDBJ databases">
        <authorList>
            <person name="Dougan E. K."/>
            <person name="Rhodes N."/>
            <person name="Thang M."/>
            <person name="Chan C."/>
        </authorList>
    </citation>
    <scope>NUCLEOTIDE SEQUENCE</scope>
</reference>
<dbReference type="PANTHER" id="PTHR12411">
    <property type="entry name" value="CYSTEINE PROTEASE FAMILY C1-RELATED"/>
    <property type="match status" value="1"/>
</dbReference>
<feature type="domain" description="EF-hand" evidence="5">
    <location>
        <begin position="305"/>
        <end position="340"/>
    </location>
</feature>
<dbReference type="Gene3D" id="1.10.238.10">
    <property type="entry name" value="EF-hand"/>
    <property type="match status" value="1"/>
</dbReference>
<dbReference type="Pfam" id="PF00112">
    <property type="entry name" value="Peptidase_C1"/>
    <property type="match status" value="1"/>
</dbReference>
<dbReference type="GO" id="GO:0008234">
    <property type="term" value="F:cysteine-type peptidase activity"/>
    <property type="evidence" value="ECO:0007669"/>
    <property type="project" value="InterPro"/>
</dbReference>
<comment type="similarity">
    <text evidence="1">Belongs to the peptidase C1 family.</text>
</comment>
<feature type="compositionally biased region" description="Polar residues" evidence="4">
    <location>
        <begin position="9"/>
        <end position="18"/>
    </location>
</feature>
<dbReference type="SMART" id="SM00054">
    <property type="entry name" value="EFh"/>
    <property type="match status" value="1"/>
</dbReference>
<dbReference type="CDD" id="cd02619">
    <property type="entry name" value="Peptidase_C1"/>
    <property type="match status" value="1"/>
</dbReference>